<dbReference type="CDD" id="cd04791">
    <property type="entry name" value="LanC_SerThrkinase"/>
    <property type="match status" value="1"/>
</dbReference>
<evidence type="ECO:0000256" key="3">
    <source>
        <dbReference type="ARBA" id="ARBA00022679"/>
    </source>
</evidence>
<dbReference type="STRING" id="1912961.BU204_25265"/>
<dbReference type="Pfam" id="PF00069">
    <property type="entry name" value="Pkinase"/>
    <property type="match status" value="1"/>
</dbReference>
<dbReference type="InterPro" id="IPR000719">
    <property type="entry name" value="Prot_kinase_dom"/>
</dbReference>
<dbReference type="SUPFAM" id="SSF56112">
    <property type="entry name" value="Protein kinase-like (PK-like)"/>
    <property type="match status" value="1"/>
</dbReference>
<proteinExistence type="predicted"/>
<evidence type="ECO:0000313" key="9">
    <source>
        <dbReference type="Proteomes" id="UP000185596"/>
    </source>
</evidence>
<dbReference type="InterPro" id="IPR053524">
    <property type="entry name" value="Aerial_hyphae_peptide-synth"/>
</dbReference>
<dbReference type="Proteomes" id="UP000185596">
    <property type="component" value="Unassembled WGS sequence"/>
</dbReference>
<dbReference type="InterPro" id="IPR058053">
    <property type="entry name" value="RamC_C"/>
</dbReference>
<dbReference type="SMART" id="SM00220">
    <property type="entry name" value="S_TKc"/>
    <property type="match status" value="1"/>
</dbReference>
<evidence type="ECO:0000256" key="6">
    <source>
        <dbReference type="ARBA" id="ARBA00022840"/>
    </source>
</evidence>
<dbReference type="GO" id="GO:0005524">
    <property type="term" value="F:ATP binding"/>
    <property type="evidence" value="ECO:0007669"/>
    <property type="project" value="UniProtKB-KW"/>
</dbReference>
<keyword evidence="6" id="KW-0067">ATP-binding</keyword>
<keyword evidence="3" id="KW-0808">Transferase</keyword>
<evidence type="ECO:0000256" key="1">
    <source>
        <dbReference type="ARBA" id="ARBA00012513"/>
    </source>
</evidence>
<organism evidence="8 9">
    <name type="scientific">Actinophytocola xanthii</name>
    <dbReference type="NCBI Taxonomy" id="1912961"/>
    <lineage>
        <taxon>Bacteria</taxon>
        <taxon>Bacillati</taxon>
        <taxon>Actinomycetota</taxon>
        <taxon>Actinomycetes</taxon>
        <taxon>Pseudonocardiales</taxon>
        <taxon>Pseudonocardiaceae</taxon>
    </lineage>
</organism>
<dbReference type="Pfam" id="PF05147">
    <property type="entry name" value="LANC_like"/>
    <property type="match status" value="1"/>
</dbReference>
<dbReference type="PANTHER" id="PTHR43289:SF6">
    <property type="entry name" value="SERINE_THREONINE-PROTEIN KINASE NEKL-3"/>
    <property type="match status" value="1"/>
</dbReference>
<dbReference type="EMBL" id="MSIE01000049">
    <property type="protein sequence ID" value="OLF14726.1"/>
    <property type="molecule type" value="Genomic_DNA"/>
</dbReference>
<keyword evidence="4" id="KW-0547">Nucleotide-binding</keyword>
<protein>
    <recommendedName>
        <fullName evidence="1">non-specific serine/threonine protein kinase</fullName>
        <ecNumber evidence="1">2.7.11.1</ecNumber>
    </recommendedName>
</protein>
<dbReference type="SMART" id="SM01260">
    <property type="entry name" value="LANC_like"/>
    <property type="match status" value="1"/>
</dbReference>
<dbReference type="PROSITE" id="PS50011">
    <property type="entry name" value="PROTEIN_KINASE_DOM"/>
    <property type="match status" value="1"/>
</dbReference>
<dbReference type="Gene3D" id="1.10.510.10">
    <property type="entry name" value="Transferase(Phosphotransferase) domain 1"/>
    <property type="match status" value="1"/>
</dbReference>
<keyword evidence="5" id="KW-0418">Kinase</keyword>
<sequence>MDMRYLEFCLTDPLFYDSPREIADAAARDYLADLTVPAGWTASRKGTWTFLRPPAASLPAQGWKVHASATLDNARDVLREVWDYCVPRGVTFKFLASPVDLLLRNSKYADRAGSGKFVAIYPQDVDQLGTILRELGAVLDGSKGPYVLSDIRWGSGPLYVRYGGFAERFCRSDNGELVLAIATPDGRLVPDQRRASFTPPSWVDIPEVVATSIEARTNQGAATRFPFRIVRSLHFSNGGGVYLAVDSRSGREVVLKEAPPYAGLDQDGTDAVQRLLRERDFLKKLANTGVVPELYEHLVCWEHHFLVEEYIEGRSVGREMVERIPLIRAGTDDGHVREYAAWALGVLDKVSRCVRVMHDNGIAFGDLHPHNILLRPDGGVRFIDLEMASYLTDEERPALGAPGYVAPDGRAGGDADRYALACLRLSMFLPLTTLFPLDRDKAAMLADSVVRRFGLPESYATEIIETTRDRGGAGPRKRSRAAELAADVDAGTPDWPVLCRSMRDGILASATPTRTDRLFPGDIAQFSHTGIGMAYGAAGVLHALAAAGFGRFPEYEDWLLNSVRQGRCDGQVGFYTGLHGVAYVLSGLGRDDDALAVLDRAMLAPRDALPASLFAGLAGVGLNLLHFALRTGDSSLLDQAVDLGTELAGRLGLPLAPAATTGTQRAGLLHGPSGAALLFVRLFEATDDQRFLDLAEAALRRDLDRCVEVGDGSLQLDEGWRAMPYVETGSVGVGLVLRELLRHRERPDLATALSRIRRAAEAELVICSGLFNGRAGLITFLTAAGGDDAALNRHLRRLAWHIVSYQDHVAFPGDQLMRLSMDLATGSAGVLLAVRGALDHNGPMLPFLTPPESRVSRQPRRIATS</sequence>
<dbReference type="GO" id="GO:0031179">
    <property type="term" value="P:peptide modification"/>
    <property type="evidence" value="ECO:0007669"/>
    <property type="project" value="InterPro"/>
</dbReference>
<dbReference type="GO" id="GO:0004674">
    <property type="term" value="F:protein serine/threonine kinase activity"/>
    <property type="evidence" value="ECO:0007669"/>
    <property type="project" value="UniProtKB-KW"/>
</dbReference>
<keyword evidence="2" id="KW-0723">Serine/threonine-protein kinase</keyword>
<dbReference type="NCBIfam" id="NF038151">
    <property type="entry name" value="lanthi_synth_III"/>
    <property type="match status" value="1"/>
</dbReference>
<evidence type="ECO:0000313" key="8">
    <source>
        <dbReference type="EMBL" id="OLF14726.1"/>
    </source>
</evidence>
<dbReference type="InterPro" id="IPR057929">
    <property type="entry name" value="RamC_N"/>
</dbReference>
<evidence type="ECO:0000256" key="5">
    <source>
        <dbReference type="ARBA" id="ARBA00022777"/>
    </source>
</evidence>
<comment type="caution">
    <text evidence="8">The sequence shown here is derived from an EMBL/GenBank/DDBJ whole genome shotgun (WGS) entry which is preliminary data.</text>
</comment>
<reference evidence="8 9" key="1">
    <citation type="submission" date="2016-12" db="EMBL/GenBank/DDBJ databases">
        <title>The draft genome sequence of Actinophytocola sp. 11-183.</title>
        <authorList>
            <person name="Wang W."/>
            <person name="Yuan L."/>
        </authorList>
    </citation>
    <scope>NUCLEOTIDE SEQUENCE [LARGE SCALE GENOMIC DNA]</scope>
    <source>
        <strain evidence="8 9">11-183</strain>
    </source>
</reference>
<dbReference type="Gene3D" id="1.50.10.20">
    <property type="match status" value="1"/>
</dbReference>
<name>A0A1Q8CK59_9PSEU</name>
<evidence type="ECO:0000259" key="7">
    <source>
        <dbReference type="PROSITE" id="PS50011"/>
    </source>
</evidence>
<dbReference type="Pfam" id="PF25816">
    <property type="entry name" value="RamC_N"/>
    <property type="match status" value="1"/>
</dbReference>
<dbReference type="InterPro" id="IPR011009">
    <property type="entry name" value="Kinase-like_dom_sf"/>
</dbReference>
<evidence type="ECO:0000256" key="4">
    <source>
        <dbReference type="ARBA" id="ARBA00022741"/>
    </source>
</evidence>
<dbReference type="EC" id="2.7.11.1" evidence="1"/>
<gene>
    <name evidence="8" type="ORF">BU204_25265</name>
</gene>
<evidence type="ECO:0000256" key="2">
    <source>
        <dbReference type="ARBA" id="ARBA00022527"/>
    </source>
</evidence>
<feature type="domain" description="Protein kinase" evidence="7">
    <location>
        <begin position="227"/>
        <end position="498"/>
    </location>
</feature>
<accession>A0A1Q8CK59</accession>
<dbReference type="PANTHER" id="PTHR43289">
    <property type="entry name" value="MITOGEN-ACTIVATED PROTEIN KINASE KINASE KINASE 20-RELATED"/>
    <property type="match status" value="1"/>
</dbReference>
<dbReference type="InterPro" id="IPR007822">
    <property type="entry name" value="LANC-like"/>
</dbReference>
<keyword evidence="9" id="KW-1185">Reference proteome</keyword>
<dbReference type="AlphaFoldDB" id="A0A1Q8CK59"/>
<dbReference type="SUPFAM" id="SSF158745">
    <property type="entry name" value="LanC-like"/>
    <property type="match status" value="1"/>
</dbReference>